<sequence length="185" mass="20389">MSRNGRLTSTLRQSIRVHHHRPISIRGPLPRTRSRRRWILLDPAAPLRQLARRPGRRSPWYLQRGWKAPLCDKSDVSLQPTRHAKAKQQEERRRVHSLERVSVGDDSLAASIARNRASGVLAGGAASKPSAATLSTLGSSCEAGVMACVAVARPAMVSGRATQGRMARGWIISRRGRMAIGRKKP</sequence>
<protein>
    <submittedName>
        <fullName evidence="1">Uncharacterized protein</fullName>
    </submittedName>
</protein>
<dbReference type="GeneID" id="39584166"/>
<gene>
    <name evidence="1" type="ORF">SODALDRAFT_78452</name>
</gene>
<proteinExistence type="predicted"/>
<dbReference type="AlphaFoldDB" id="A0A3N2PL59"/>
<reference evidence="1 2" key="1">
    <citation type="journal article" date="2018" name="Mol. Ecol.">
        <title>The obligate alkalophilic soda-lake fungus Sodiomyces alkalinus has shifted to a protein diet.</title>
        <authorList>
            <person name="Grum-Grzhimaylo A.A."/>
            <person name="Falkoski D.L."/>
            <person name="van den Heuvel J."/>
            <person name="Valero-Jimenez C.A."/>
            <person name="Min B."/>
            <person name="Choi I.G."/>
            <person name="Lipzen A."/>
            <person name="Daum C.G."/>
            <person name="Aanen D.K."/>
            <person name="Tsang A."/>
            <person name="Henrissat B."/>
            <person name="Bilanenko E.N."/>
            <person name="de Vries R.P."/>
            <person name="van Kan J.A.L."/>
            <person name="Grigoriev I.V."/>
            <person name="Debets A.J.M."/>
        </authorList>
    </citation>
    <scope>NUCLEOTIDE SEQUENCE [LARGE SCALE GENOMIC DNA]</scope>
    <source>
        <strain evidence="1 2">F11</strain>
    </source>
</reference>
<evidence type="ECO:0000313" key="1">
    <source>
        <dbReference type="EMBL" id="ROT35144.1"/>
    </source>
</evidence>
<dbReference type="RefSeq" id="XP_028462950.1">
    <property type="nucleotide sequence ID" value="XM_028615689.1"/>
</dbReference>
<organism evidence="1 2">
    <name type="scientific">Sodiomyces alkalinus (strain CBS 110278 / VKM F-3762 / F11)</name>
    <name type="common">Alkaliphilic filamentous fungus</name>
    <dbReference type="NCBI Taxonomy" id="1314773"/>
    <lineage>
        <taxon>Eukaryota</taxon>
        <taxon>Fungi</taxon>
        <taxon>Dikarya</taxon>
        <taxon>Ascomycota</taxon>
        <taxon>Pezizomycotina</taxon>
        <taxon>Sordariomycetes</taxon>
        <taxon>Hypocreomycetidae</taxon>
        <taxon>Glomerellales</taxon>
        <taxon>Plectosphaerellaceae</taxon>
        <taxon>Sodiomyces</taxon>
    </lineage>
</organism>
<evidence type="ECO:0000313" key="2">
    <source>
        <dbReference type="Proteomes" id="UP000272025"/>
    </source>
</evidence>
<name>A0A3N2PL59_SODAK</name>
<dbReference type="Proteomes" id="UP000272025">
    <property type="component" value="Unassembled WGS sequence"/>
</dbReference>
<keyword evidence="2" id="KW-1185">Reference proteome</keyword>
<accession>A0A3N2PL59</accession>
<dbReference type="EMBL" id="ML119062">
    <property type="protein sequence ID" value="ROT35144.1"/>
    <property type="molecule type" value="Genomic_DNA"/>
</dbReference>